<evidence type="ECO:0000313" key="2">
    <source>
        <dbReference type="EMBL" id="ATX70955.1"/>
    </source>
</evidence>
<dbReference type="EMBL" id="CP024870">
    <property type="protein sequence ID" value="ATX70955.1"/>
    <property type="molecule type" value="Genomic_DNA"/>
</dbReference>
<evidence type="ECO:0000313" key="3">
    <source>
        <dbReference type="Proteomes" id="UP000231179"/>
    </source>
</evidence>
<gene>
    <name evidence="2" type="ORF">SCLAR_v1c06360</name>
</gene>
<dbReference type="Proteomes" id="UP000231179">
    <property type="component" value="Chromosome"/>
</dbReference>
<evidence type="ECO:0000256" key="1">
    <source>
        <dbReference type="SAM" id="Phobius"/>
    </source>
</evidence>
<keyword evidence="1" id="KW-1133">Transmembrane helix</keyword>
<dbReference type="RefSeq" id="WP_100254504.1">
    <property type="nucleotide sequence ID" value="NZ_CP024870.1"/>
</dbReference>
<name>A0A2K8KH01_9MOLU</name>
<accession>A0A2K8KH01</accession>
<organism evidence="2 3">
    <name type="scientific">Spiroplasma clarkii</name>
    <dbReference type="NCBI Taxonomy" id="2139"/>
    <lineage>
        <taxon>Bacteria</taxon>
        <taxon>Bacillati</taxon>
        <taxon>Mycoplasmatota</taxon>
        <taxon>Mollicutes</taxon>
        <taxon>Entomoplasmatales</taxon>
        <taxon>Spiroplasmataceae</taxon>
        <taxon>Spiroplasma</taxon>
    </lineage>
</organism>
<feature type="transmembrane region" description="Helical" evidence="1">
    <location>
        <begin position="41"/>
        <end position="67"/>
    </location>
</feature>
<feature type="transmembrane region" description="Helical" evidence="1">
    <location>
        <begin position="12"/>
        <end position="35"/>
    </location>
</feature>
<keyword evidence="3" id="KW-1185">Reference proteome</keyword>
<sequence>MFQEKKLKKTTKILTIVGLTVIYLTWCLSFCAFFFVDSSYLDYILITCFSILLITLIVYLVYTIGYAHQGRLLFSNASITDPFPWKRYLVVFALTIFIPAAIITIVFIIYLIIFSRFLSYSTVSFMLLCYLIFLGIVLFLYGINLVYIYVLYLIFKKLDAKKAAANTATESKIA</sequence>
<feature type="transmembrane region" description="Helical" evidence="1">
    <location>
        <begin position="88"/>
        <end position="113"/>
    </location>
</feature>
<keyword evidence="1" id="KW-0812">Transmembrane</keyword>
<proteinExistence type="predicted"/>
<keyword evidence="1" id="KW-0472">Membrane</keyword>
<protein>
    <submittedName>
        <fullName evidence="2">Uncharacterized protein</fullName>
    </submittedName>
</protein>
<reference evidence="2 3" key="1">
    <citation type="submission" date="2017-11" db="EMBL/GenBank/DDBJ databases">
        <title>Complete genome sequence of Spiroplasma clarkii CN-5 (DSM 19994).</title>
        <authorList>
            <person name="Tsai Y.-M."/>
            <person name="Chang A."/>
            <person name="Lo W.-S."/>
            <person name="Kuo C.-H."/>
        </authorList>
    </citation>
    <scope>NUCLEOTIDE SEQUENCE [LARGE SCALE GENOMIC DNA]</scope>
    <source>
        <strain evidence="2 3">CN-5</strain>
    </source>
</reference>
<dbReference type="AlphaFoldDB" id="A0A2K8KH01"/>
<feature type="transmembrane region" description="Helical" evidence="1">
    <location>
        <begin position="125"/>
        <end position="155"/>
    </location>
</feature>